<dbReference type="Pfam" id="PF00842">
    <property type="entry name" value="Ala_racemase_C"/>
    <property type="match status" value="1"/>
</dbReference>
<dbReference type="Proteomes" id="UP000559404">
    <property type="component" value="Unassembled WGS sequence"/>
</dbReference>
<dbReference type="PANTHER" id="PTHR30511:SF0">
    <property type="entry name" value="ALANINE RACEMASE, CATABOLIC-RELATED"/>
    <property type="match status" value="1"/>
</dbReference>
<feature type="binding site" evidence="7 9">
    <location>
        <position position="329"/>
    </location>
    <ligand>
        <name>substrate</name>
    </ligand>
</feature>
<protein>
    <recommendedName>
        <fullName evidence="4 7">Alanine racemase</fullName>
        <ecNumber evidence="4 7">5.1.1.1</ecNumber>
    </recommendedName>
</protein>
<evidence type="ECO:0000256" key="4">
    <source>
        <dbReference type="ARBA" id="ARBA00013089"/>
    </source>
</evidence>
<accession>A0A838XTF8</accession>
<evidence type="ECO:0000313" key="13">
    <source>
        <dbReference type="Proteomes" id="UP000559404"/>
    </source>
</evidence>
<evidence type="ECO:0000256" key="1">
    <source>
        <dbReference type="ARBA" id="ARBA00000316"/>
    </source>
</evidence>
<comment type="caution">
    <text evidence="12">The sequence shown here is derived from an EMBL/GenBank/DDBJ whole genome shotgun (WGS) entry which is preliminary data.</text>
</comment>
<dbReference type="InterPro" id="IPR009006">
    <property type="entry name" value="Ala_racemase/Decarboxylase_C"/>
</dbReference>
<comment type="function">
    <text evidence="7">Catalyzes the interconversion of L-alanine and D-alanine. May also act on other amino acids.</text>
</comment>
<dbReference type="SUPFAM" id="SSF50621">
    <property type="entry name" value="Alanine racemase C-terminal domain-like"/>
    <property type="match status" value="1"/>
</dbReference>
<dbReference type="InterPro" id="IPR000821">
    <property type="entry name" value="Ala_racemase"/>
</dbReference>
<evidence type="ECO:0000259" key="11">
    <source>
        <dbReference type="SMART" id="SM01005"/>
    </source>
</evidence>
<gene>
    <name evidence="12" type="primary">alr</name>
    <name evidence="12" type="ORF">H1W37_18695</name>
</gene>
<organism evidence="12 13">
    <name type="scientific">Stappia taiwanensis</name>
    <dbReference type="NCBI Taxonomy" id="992267"/>
    <lineage>
        <taxon>Bacteria</taxon>
        <taxon>Pseudomonadati</taxon>
        <taxon>Pseudomonadota</taxon>
        <taxon>Alphaproteobacteria</taxon>
        <taxon>Hyphomicrobiales</taxon>
        <taxon>Stappiaceae</taxon>
        <taxon>Stappia</taxon>
    </lineage>
</organism>
<dbReference type="UniPathway" id="UPA00042">
    <property type="reaction ID" value="UER00497"/>
</dbReference>
<feature type="binding site" evidence="7 9">
    <location>
        <position position="159"/>
    </location>
    <ligand>
        <name>substrate</name>
    </ligand>
</feature>
<proteinExistence type="inferred from homology"/>
<evidence type="ECO:0000256" key="7">
    <source>
        <dbReference type="HAMAP-Rule" id="MF_01201"/>
    </source>
</evidence>
<evidence type="ECO:0000256" key="5">
    <source>
        <dbReference type="ARBA" id="ARBA00022898"/>
    </source>
</evidence>
<keyword evidence="13" id="KW-1185">Reference proteome</keyword>
<dbReference type="EMBL" id="JACEON010000022">
    <property type="protein sequence ID" value="MBA4613692.1"/>
    <property type="molecule type" value="Genomic_DNA"/>
</dbReference>
<feature type="active site" description="Proton acceptor; specific for D-alanine" evidence="7">
    <location>
        <position position="54"/>
    </location>
</feature>
<dbReference type="PRINTS" id="PR00992">
    <property type="entry name" value="ALARACEMASE"/>
</dbReference>
<dbReference type="SUPFAM" id="SSF51419">
    <property type="entry name" value="PLP-binding barrel"/>
    <property type="match status" value="1"/>
</dbReference>
<dbReference type="Pfam" id="PF01168">
    <property type="entry name" value="Ala_racemase_N"/>
    <property type="match status" value="1"/>
</dbReference>
<dbReference type="EC" id="5.1.1.1" evidence="4 7"/>
<dbReference type="PANTHER" id="PTHR30511">
    <property type="entry name" value="ALANINE RACEMASE"/>
    <property type="match status" value="1"/>
</dbReference>
<keyword evidence="5 7" id="KW-0663">Pyridoxal phosphate</keyword>
<evidence type="ECO:0000256" key="2">
    <source>
        <dbReference type="ARBA" id="ARBA00001933"/>
    </source>
</evidence>
<feature type="modified residue" description="N6-(pyridoxal phosphate)lysine" evidence="7 8">
    <location>
        <position position="54"/>
    </location>
</feature>
<evidence type="ECO:0000256" key="3">
    <source>
        <dbReference type="ARBA" id="ARBA00007880"/>
    </source>
</evidence>
<evidence type="ECO:0000313" key="12">
    <source>
        <dbReference type="EMBL" id="MBA4613692.1"/>
    </source>
</evidence>
<feature type="region of interest" description="Disordered" evidence="10">
    <location>
        <begin position="1"/>
        <end position="20"/>
    </location>
</feature>
<keyword evidence="6 7" id="KW-0413">Isomerase</keyword>
<dbReference type="InterPro" id="IPR011079">
    <property type="entry name" value="Ala_racemase_C"/>
</dbReference>
<dbReference type="NCBIfam" id="TIGR00492">
    <property type="entry name" value="alr"/>
    <property type="match status" value="1"/>
</dbReference>
<comment type="pathway">
    <text evidence="7">Amino-acid biosynthesis; D-alanine biosynthesis; D-alanine from L-alanine: step 1/1.</text>
</comment>
<dbReference type="RefSeq" id="WP_181761891.1">
    <property type="nucleotide sequence ID" value="NZ_BMCR01000001.1"/>
</dbReference>
<comment type="similarity">
    <text evidence="3 7">Belongs to the alanine racemase family.</text>
</comment>
<dbReference type="HAMAP" id="MF_01201">
    <property type="entry name" value="Ala_racemase"/>
    <property type="match status" value="1"/>
</dbReference>
<evidence type="ECO:0000256" key="10">
    <source>
        <dbReference type="SAM" id="MobiDB-lite"/>
    </source>
</evidence>
<evidence type="ECO:0000256" key="8">
    <source>
        <dbReference type="PIRSR" id="PIRSR600821-50"/>
    </source>
</evidence>
<dbReference type="PROSITE" id="PS00395">
    <property type="entry name" value="ALANINE_RACEMASE"/>
    <property type="match status" value="1"/>
</dbReference>
<dbReference type="InterPro" id="IPR020622">
    <property type="entry name" value="Ala_racemase_pyridoxalP-BS"/>
</dbReference>
<dbReference type="Gene3D" id="3.20.20.10">
    <property type="entry name" value="Alanine racemase"/>
    <property type="match status" value="1"/>
</dbReference>
<evidence type="ECO:0000256" key="9">
    <source>
        <dbReference type="PIRSR" id="PIRSR600821-52"/>
    </source>
</evidence>
<comment type="cofactor">
    <cofactor evidence="2 7 8">
        <name>pyridoxal 5'-phosphate</name>
        <dbReference type="ChEBI" id="CHEBI:597326"/>
    </cofactor>
</comment>
<sequence>MDQDVKVSQGTGDRDGAEFPENGRITVDLGALADNWRTLAAQLSGGARCGAAVKADGYGLGAGEATRTLWRAGCRSFFVATPQEGARLREDLALVGPEATEAEIYVLNGLYSGAAPAYSRHGLRPVLASPADVAEWADHARRTDAPCPAALHVDTGISRLGLSPDEARAVAASGFCPALVISHLACADMPGNPMNDRQLGRFRELAGLFPDARKSLANSAGIFLGPEYHFDLARPGIALYGSQASANEESLLKTVVTLEARILQVHPLKKGDTIGYGAAFAAERDMQVAMVAAGYADGYMRRAGSASGQPGARAWLAGHYLPVLGRVSMDMTAFDVTNVPMDKAVPGALVELFGPHVSVDETAACAGTIGYEFLTSLGARFARRYLPDTAAGTAPLSDAAN</sequence>
<feature type="compositionally biased region" description="Polar residues" evidence="10">
    <location>
        <begin position="1"/>
        <end position="11"/>
    </location>
</feature>
<dbReference type="InterPro" id="IPR001608">
    <property type="entry name" value="Ala_racemase_N"/>
</dbReference>
<dbReference type="SMART" id="SM01005">
    <property type="entry name" value="Ala_racemase_C"/>
    <property type="match status" value="1"/>
</dbReference>
<feature type="domain" description="Alanine racemase C-terminal" evidence="11">
    <location>
        <begin position="255"/>
        <end position="386"/>
    </location>
</feature>
<dbReference type="AlphaFoldDB" id="A0A838XTF8"/>
<dbReference type="InterPro" id="IPR029066">
    <property type="entry name" value="PLP-binding_barrel"/>
</dbReference>
<dbReference type="GO" id="GO:0008784">
    <property type="term" value="F:alanine racemase activity"/>
    <property type="evidence" value="ECO:0007669"/>
    <property type="project" value="UniProtKB-UniRule"/>
</dbReference>
<dbReference type="GO" id="GO:0030170">
    <property type="term" value="F:pyridoxal phosphate binding"/>
    <property type="evidence" value="ECO:0007669"/>
    <property type="project" value="UniProtKB-UniRule"/>
</dbReference>
<dbReference type="GO" id="GO:0005829">
    <property type="term" value="C:cytosol"/>
    <property type="evidence" value="ECO:0007669"/>
    <property type="project" value="TreeGrafter"/>
</dbReference>
<dbReference type="CDD" id="cd00430">
    <property type="entry name" value="PLPDE_III_AR"/>
    <property type="match status" value="1"/>
</dbReference>
<evidence type="ECO:0000256" key="6">
    <source>
        <dbReference type="ARBA" id="ARBA00023235"/>
    </source>
</evidence>
<feature type="active site" description="Proton acceptor; specific for L-alanine" evidence="7">
    <location>
        <position position="276"/>
    </location>
</feature>
<reference evidence="12 13" key="1">
    <citation type="submission" date="2020-07" db="EMBL/GenBank/DDBJ databases">
        <authorList>
            <person name="Li M."/>
        </authorList>
    </citation>
    <scope>NUCLEOTIDE SEQUENCE [LARGE SCALE GENOMIC DNA]</scope>
    <source>
        <strain evidence="12 13">DSM 23284</strain>
    </source>
</reference>
<reference evidence="12 13" key="2">
    <citation type="submission" date="2020-08" db="EMBL/GenBank/DDBJ databases">
        <title>Stappia taiwanensis sp. nov., isolated from a coastal thermal spring.</title>
        <authorList>
            <person name="Kampfer P."/>
        </authorList>
    </citation>
    <scope>NUCLEOTIDE SEQUENCE [LARGE SCALE GENOMIC DNA]</scope>
    <source>
        <strain evidence="12 13">DSM 23284</strain>
    </source>
</reference>
<comment type="catalytic activity">
    <reaction evidence="1 7">
        <text>L-alanine = D-alanine</text>
        <dbReference type="Rhea" id="RHEA:20249"/>
        <dbReference type="ChEBI" id="CHEBI:57416"/>
        <dbReference type="ChEBI" id="CHEBI:57972"/>
        <dbReference type="EC" id="5.1.1.1"/>
    </reaction>
</comment>
<dbReference type="Gene3D" id="2.40.37.10">
    <property type="entry name" value="Lyase, Ornithine Decarboxylase, Chain A, domain 1"/>
    <property type="match status" value="1"/>
</dbReference>
<dbReference type="GO" id="GO:0030632">
    <property type="term" value="P:D-alanine biosynthetic process"/>
    <property type="evidence" value="ECO:0007669"/>
    <property type="project" value="UniProtKB-UniRule"/>
</dbReference>
<name>A0A838XTF8_9HYPH</name>